<dbReference type="AlphaFoldDB" id="A0A8B8CIM2"/>
<accession>A0A8B8CIM2</accession>
<protein>
    <submittedName>
        <fullName evidence="3">Uncharacterized protein LOC111119620 isoform X3</fullName>
    </submittedName>
</protein>
<reference evidence="3" key="1">
    <citation type="submission" date="2025-08" db="UniProtKB">
        <authorList>
            <consortium name="RefSeq"/>
        </authorList>
    </citation>
    <scope>IDENTIFICATION</scope>
    <source>
        <tissue evidence="3">Whole sample</tissue>
    </source>
</reference>
<dbReference type="OrthoDB" id="6095292at2759"/>
<evidence type="ECO:0000313" key="3">
    <source>
        <dbReference type="RefSeq" id="XP_022315683.1"/>
    </source>
</evidence>
<name>A0A8B8CIM2_CRAVI</name>
<sequence length="129" mass="15041">MGTPSMYPPGKSYYHDNQRRPQNMQRAISDDRLSPRYNRELLRHNKKDRESRSASLQRRPYYHDNYNVYYPYMVYQGNPHIYHSQQVPGSYEAFGRLPAAIATWSSTPPRPTRATPLEGTAECGILGQF</sequence>
<dbReference type="GeneID" id="111119620"/>
<evidence type="ECO:0000256" key="1">
    <source>
        <dbReference type="SAM" id="MobiDB-lite"/>
    </source>
</evidence>
<dbReference type="RefSeq" id="XP_022315683.1">
    <property type="nucleotide sequence ID" value="XM_022459975.1"/>
</dbReference>
<dbReference type="Proteomes" id="UP000694844">
    <property type="component" value="Chromosome 2"/>
</dbReference>
<evidence type="ECO:0000313" key="2">
    <source>
        <dbReference type="Proteomes" id="UP000694844"/>
    </source>
</evidence>
<proteinExistence type="predicted"/>
<feature type="region of interest" description="Disordered" evidence="1">
    <location>
        <begin position="1"/>
        <end position="36"/>
    </location>
</feature>
<gene>
    <name evidence="3" type="primary">LOC111119620</name>
</gene>
<keyword evidence="2" id="KW-1185">Reference proteome</keyword>
<organism evidence="2 3">
    <name type="scientific">Crassostrea virginica</name>
    <name type="common">Eastern oyster</name>
    <dbReference type="NCBI Taxonomy" id="6565"/>
    <lineage>
        <taxon>Eukaryota</taxon>
        <taxon>Metazoa</taxon>
        <taxon>Spiralia</taxon>
        <taxon>Lophotrochozoa</taxon>
        <taxon>Mollusca</taxon>
        <taxon>Bivalvia</taxon>
        <taxon>Autobranchia</taxon>
        <taxon>Pteriomorphia</taxon>
        <taxon>Ostreida</taxon>
        <taxon>Ostreoidea</taxon>
        <taxon>Ostreidae</taxon>
        <taxon>Crassostrea</taxon>
    </lineage>
</organism>